<comment type="caution">
    <text evidence="6">The sequence shown here is derived from an EMBL/GenBank/DDBJ whole genome shotgun (WGS) entry which is preliminary data.</text>
</comment>
<dbReference type="InterPro" id="IPR032675">
    <property type="entry name" value="LRR_dom_sf"/>
</dbReference>
<dbReference type="PRINTS" id="PR00364">
    <property type="entry name" value="DISEASERSIST"/>
</dbReference>
<dbReference type="Gene3D" id="1.10.8.430">
    <property type="entry name" value="Helical domain of apoptotic protease-activating factors"/>
    <property type="match status" value="1"/>
</dbReference>
<organism evidence="6 7">
    <name type="scientific">Eucalyptus globulus</name>
    <name type="common">Tasmanian blue gum</name>
    <dbReference type="NCBI Taxonomy" id="34317"/>
    <lineage>
        <taxon>Eukaryota</taxon>
        <taxon>Viridiplantae</taxon>
        <taxon>Streptophyta</taxon>
        <taxon>Embryophyta</taxon>
        <taxon>Tracheophyta</taxon>
        <taxon>Spermatophyta</taxon>
        <taxon>Magnoliopsida</taxon>
        <taxon>eudicotyledons</taxon>
        <taxon>Gunneridae</taxon>
        <taxon>Pentapetalae</taxon>
        <taxon>rosids</taxon>
        <taxon>malvids</taxon>
        <taxon>Myrtales</taxon>
        <taxon>Myrtaceae</taxon>
        <taxon>Myrtoideae</taxon>
        <taxon>Eucalypteae</taxon>
        <taxon>Eucalyptus</taxon>
    </lineage>
</organism>
<evidence type="ECO:0000256" key="1">
    <source>
        <dbReference type="ARBA" id="ARBA00022614"/>
    </source>
</evidence>
<dbReference type="GO" id="GO:0006952">
    <property type="term" value="P:defense response"/>
    <property type="evidence" value="ECO:0007669"/>
    <property type="project" value="UniProtKB-KW"/>
</dbReference>
<dbReference type="AlphaFoldDB" id="A0ABD3KX90"/>
<dbReference type="SUPFAM" id="SSF52540">
    <property type="entry name" value="P-loop containing nucleoside triphosphate hydrolases"/>
    <property type="match status" value="1"/>
</dbReference>
<dbReference type="InterPro" id="IPR003591">
    <property type="entry name" value="Leu-rich_rpt_typical-subtyp"/>
</dbReference>
<dbReference type="InterPro" id="IPR002182">
    <property type="entry name" value="NB-ARC"/>
</dbReference>
<reference evidence="6 7" key="1">
    <citation type="submission" date="2024-11" db="EMBL/GenBank/DDBJ databases">
        <title>Chromosome-level genome assembly of Eucalyptus globulus Labill. provides insights into its genome evolution.</title>
        <authorList>
            <person name="Li X."/>
        </authorList>
    </citation>
    <scope>NUCLEOTIDE SEQUENCE [LARGE SCALE GENOMIC DNA]</scope>
    <source>
        <strain evidence="6">CL2024</strain>
        <tissue evidence="6">Fresh tender leaves</tissue>
    </source>
</reference>
<dbReference type="InterPro" id="IPR042197">
    <property type="entry name" value="Apaf_helical"/>
</dbReference>
<dbReference type="Proteomes" id="UP001634007">
    <property type="component" value="Unassembled WGS sequence"/>
</dbReference>
<dbReference type="EMBL" id="JBJKBG010000003">
    <property type="protein sequence ID" value="KAL3744340.1"/>
    <property type="molecule type" value="Genomic_DNA"/>
</dbReference>
<dbReference type="InterPro" id="IPR055414">
    <property type="entry name" value="LRR_R13L4/SHOC2-like"/>
</dbReference>
<keyword evidence="3" id="KW-0611">Plant defense</keyword>
<feature type="domain" description="TIR" evidence="5">
    <location>
        <begin position="70"/>
        <end position="204"/>
    </location>
</feature>
<dbReference type="InterPro" id="IPR035897">
    <property type="entry name" value="Toll_tir_struct_dom_sf"/>
</dbReference>
<dbReference type="InterPro" id="IPR044974">
    <property type="entry name" value="Disease_R_plants"/>
</dbReference>
<protein>
    <recommendedName>
        <fullName evidence="5">TIR domain-containing protein</fullName>
    </recommendedName>
</protein>
<keyword evidence="2" id="KW-0677">Repeat</keyword>
<dbReference type="Gene3D" id="3.40.50.10140">
    <property type="entry name" value="Toll/interleukin-1 receptor homology (TIR) domain"/>
    <property type="match status" value="1"/>
</dbReference>
<keyword evidence="7" id="KW-1185">Reference proteome</keyword>
<dbReference type="SMART" id="SM00255">
    <property type="entry name" value="TIR"/>
    <property type="match status" value="1"/>
</dbReference>
<evidence type="ECO:0000256" key="3">
    <source>
        <dbReference type="ARBA" id="ARBA00022821"/>
    </source>
</evidence>
<dbReference type="InterPro" id="IPR027417">
    <property type="entry name" value="P-loop_NTPase"/>
</dbReference>
<dbReference type="Pfam" id="PF01582">
    <property type="entry name" value="TIR"/>
    <property type="match status" value="1"/>
</dbReference>
<evidence type="ECO:0000313" key="6">
    <source>
        <dbReference type="EMBL" id="KAL3744340.1"/>
    </source>
</evidence>
<gene>
    <name evidence="6" type="ORF">ACJRO7_013582</name>
</gene>
<dbReference type="GO" id="GO:0051707">
    <property type="term" value="P:response to other organism"/>
    <property type="evidence" value="ECO:0007669"/>
    <property type="project" value="UniProtKB-ARBA"/>
</dbReference>
<dbReference type="SMART" id="SM00369">
    <property type="entry name" value="LRR_TYP"/>
    <property type="match status" value="3"/>
</dbReference>
<dbReference type="Gene3D" id="3.80.10.10">
    <property type="entry name" value="Ribonuclease Inhibitor"/>
    <property type="match status" value="4"/>
</dbReference>
<dbReference type="SUPFAM" id="SSF52058">
    <property type="entry name" value="L domain-like"/>
    <property type="match status" value="2"/>
</dbReference>
<proteinExistence type="predicted"/>
<dbReference type="Pfam" id="PF23282">
    <property type="entry name" value="WHD_ROQ1"/>
    <property type="match status" value="1"/>
</dbReference>
<dbReference type="InterPro" id="IPR000157">
    <property type="entry name" value="TIR_dom"/>
</dbReference>
<keyword evidence="1" id="KW-0433">Leucine-rich repeat</keyword>
<evidence type="ECO:0000259" key="5">
    <source>
        <dbReference type="PROSITE" id="PS50104"/>
    </source>
</evidence>
<feature type="region of interest" description="Disordered" evidence="4">
    <location>
        <begin position="1"/>
        <end position="58"/>
    </location>
</feature>
<dbReference type="Gene3D" id="3.40.50.300">
    <property type="entry name" value="P-loop containing nucleotide triphosphate hydrolases"/>
    <property type="match status" value="1"/>
</dbReference>
<dbReference type="PANTHER" id="PTHR11017:SF570">
    <property type="entry name" value="DISEASE RESISTANCE PROTEIN (TIR-NBS CLASS)-RELATED"/>
    <property type="match status" value="1"/>
</dbReference>
<evidence type="ECO:0000313" key="7">
    <source>
        <dbReference type="Proteomes" id="UP001634007"/>
    </source>
</evidence>
<dbReference type="Pfam" id="PF23598">
    <property type="entry name" value="LRR_14"/>
    <property type="match status" value="2"/>
</dbReference>
<dbReference type="InterPro" id="IPR058192">
    <property type="entry name" value="WHD_ROQ1-like"/>
</dbReference>
<accession>A0ABD3KX90</accession>
<dbReference type="Pfam" id="PF00931">
    <property type="entry name" value="NB-ARC"/>
    <property type="match status" value="1"/>
</dbReference>
<dbReference type="PANTHER" id="PTHR11017">
    <property type="entry name" value="LEUCINE-RICH REPEAT-CONTAINING PROTEIN"/>
    <property type="match status" value="1"/>
</dbReference>
<dbReference type="SUPFAM" id="SSF52200">
    <property type="entry name" value="Toll/Interleukin receptor TIR domain"/>
    <property type="match status" value="1"/>
</dbReference>
<evidence type="ECO:0000256" key="2">
    <source>
        <dbReference type="ARBA" id="ARBA00022737"/>
    </source>
</evidence>
<dbReference type="PROSITE" id="PS50104">
    <property type="entry name" value="TIR"/>
    <property type="match status" value="1"/>
</dbReference>
<name>A0ABD3KX90_EUCGL</name>
<evidence type="ECO:0000256" key="4">
    <source>
        <dbReference type="SAM" id="MobiDB-lite"/>
    </source>
</evidence>
<sequence>MGNRCSKRPRDNDASSPTISKKQRHEQSAQWESESPHLLPSSDSLKKIDVPSASGANSDPYASSTFENGNNYYVFLSFRGTDTRKGFVDHLYQRLRAVGLRCHTNPVCRDDEDLPFGENIGENLISAIERSKVSIPIISENYADSEWCLRELIHIMNCKESRGQMVLPVLYKVAPKDVRHLEGNFGKAFESCKDKFEEEVKQQGPLALRKAVDLRVYESENFADGHEAELVNKLVEIILREQQHDFQPCLPMNLVGIDDRVAEVMKLMDIDCPDTRIIGIYGIGGIGKTTLATIIYNKLFDKFEGRSFLKDIRETIKNGGVTTMQSQLISDVLKLHNFQVPDSDRGINTIRSCCTQKKILILLDDVDCQDQLNNLIGGCSFKSGSRIIVTSRDKALLKSEYEYEFKEMSCEDSLLLFSRYAFEREQPPTELAPLSTDIVATTGGLPLALVVIGSLLKGKEDQGEWREMLKKLIKAPNMTVQQKLKISYDALEPKEQQIFLDIACFFIGTDKRSAIYLWDDLELYPLSALAKMAQRMLIKCDNNNKLRMHDQLRDLGRVITCPADKKSWEWSRLWDEEAMKVLRRKNDNENIEALHLDERGSREFMERGSFTKMPNLKFLHLNAVGFAGDFKESLTELRWLKWERCCDSLEATSVHLEKLVVLELSSHEDIRNPISENWRGWSSIKMERLKVLNLSCSLKLKSNPNLSTFESLELLILEGCANLKEIDPSIQYAKRLLILNLSYCRSLEMLPEQLGELENLEELVVDETRIKEIPSCIGSLKKLKRLSAQWDWRSKHLSLKKIPSSIGKLGELVELNLSNTRIKELPESIGKLNKLKILNICDCEIERIPSSIGKLQSLQKLDASSCTKLKGQILVDKGGLSSLKTVYLSRTNISGLPENLDQLSSLEHLHLYHCYELESLPKPPFSLSSLQLTCQSNELPSLSHLKHLQQLSLHDCKSLQSIPSLSHLKCLRKLDLYHCESLQSIPELSHLEHLQELELFICESLQSIRLLSHLKHLQQLLLWDCMSLQEILELPSCIQVLVVWNCPKVERFPNLSDLEFLSNLVLVNCNGLKKLDGLGSLKSLRQLHLWLSSAEKVDHLHAIEGLEKLGSLEVVDIYGRKHIQVLDLSKSEHLKWLKVDHCESLVEIRCPSKFLKHFDRSGCESLKKLPDLFIEESNSEKLTKVCCLSSDLTFDSTGYNLMRATPKRLTW</sequence>